<dbReference type="KEGG" id="vie:OL234_00785"/>
<evidence type="ECO:0000256" key="3">
    <source>
        <dbReference type="ARBA" id="ARBA00023163"/>
    </source>
</evidence>
<dbReference type="AlphaFoldDB" id="A0AAF0CV73"/>
<dbReference type="InterPro" id="IPR002577">
    <property type="entry name" value="HTH_HxlR"/>
</dbReference>
<gene>
    <name evidence="5" type="ORF">OL234_00785</name>
</gene>
<protein>
    <submittedName>
        <fullName evidence="5">Helix-turn-helix transcriptional regulator</fullName>
    </submittedName>
</protein>
<evidence type="ECO:0000313" key="6">
    <source>
        <dbReference type="Proteomes" id="UP001179647"/>
    </source>
</evidence>
<keyword evidence="2" id="KW-0238">DNA-binding</keyword>
<dbReference type="PANTHER" id="PTHR33204">
    <property type="entry name" value="TRANSCRIPTIONAL REGULATOR, MARR FAMILY"/>
    <property type="match status" value="1"/>
</dbReference>
<reference evidence="5" key="1">
    <citation type="submission" date="2022-10" db="EMBL/GenBank/DDBJ databases">
        <title>Vagococcus sp. isolated from poultry meat.</title>
        <authorList>
            <person name="Johansson P."/>
            <person name="Bjorkroth J."/>
        </authorList>
    </citation>
    <scope>NUCLEOTIDE SEQUENCE</scope>
    <source>
        <strain evidence="5">STAA11</strain>
    </source>
</reference>
<dbReference type="Pfam" id="PF01638">
    <property type="entry name" value="HxlR"/>
    <property type="match status" value="1"/>
</dbReference>
<dbReference type="GO" id="GO:0003677">
    <property type="term" value="F:DNA binding"/>
    <property type="evidence" value="ECO:0007669"/>
    <property type="project" value="UniProtKB-KW"/>
</dbReference>
<dbReference type="EMBL" id="CP110232">
    <property type="protein sequence ID" value="WEG73476.1"/>
    <property type="molecule type" value="Genomic_DNA"/>
</dbReference>
<evidence type="ECO:0000256" key="2">
    <source>
        <dbReference type="ARBA" id="ARBA00023125"/>
    </source>
</evidence>
<dbReference type="SUPFAM" id="SSF46785">
    <property type="entry name" value="Winged helix' DNA-binding domain"/>
    <property type="match status" value="1"/>
</dbReference>
<sequence length="118" mass="13728">MKKTYNIAVEATLDLIGGKWKPIIICHLRQGTLRTSELRRKIPQITQKMLTQQLRELEQDKIVNRKIYTQIPPKVEYQLTEEGQSLGKLMSCMSDWGKRAIKERVAAGEEIELLDEQF</sequence>
<dbReference type="InterPro" id="IPR036388">
    <property type="entry name" value="WH-like_DNA-bd_sf"/>
</dbReference>
<proteinExistence type="predicted"/>
<evidence type="ECO:0000256" key="1">
    <source>
        <dbReference type="ARBA" id="ARBA00023015"/>
    </source>
</evidence>
<organism evidence="5 6">
    <name type="scientific">Vagococcus intermedius</name>
    <dbReference type="NCBI Taxonomy" id="2991418"/>
    <lineage>
        <taxon>Bacteria</taxon>
        <taxon>Bacillati</taxon>
        <taxon>Bacillota</taxon>
        <taxon>Bacilli</taxon>
        <taxon>Lactobacillales</taxon>
        <taxon>Enterococcaceae</taxon>
        <taxon>Vagococcus</taxon>
    </lineage>
</organism>
<dbReference type="Proteomes" id="UP001179647">
    <property type="component" value="Chromosome"/>
</dbReference>
<evidence type="ECO:0000259" key="4">
    <source>
        <dbReference type="PROSITE" id="PS51118"/>
    </source>
</evidence>
<keyword evidence="3" id="KW-0804">Transcription</keyword>
<dbReference type="RefSeq" id="WP_275469275.1">
    <property type="nucleotide sequence ID" value="NZ_CP110232.1"/>
</dbReference>
<feature type="domain" description="HTH hxlR-type" evidence="4">
    <location>
        <begin position="7"/>
        <end position="105"/>
    </location>
</feature>
<evidence type="ECO:0000313" key="5">
    <source>
        <dbReference type="EMBL" id="WEG73476.1"/>
    </source>
</evidence>
<accession>A0AAF0CV73</accession>
<keyword evidence="6" id="KW-1185">Reference proteome</keyword>
<keyword evidence="1" id="KW-0805">Transcription regulation</keyword>
<dbReference type="InterPro" id="IPR036390">
    <property type="entry name" value="WH_DNA-bd_sf"/>
</dbReference>
<dbReference type="PANTHER" id="PTHR33204:SF29">
    <property type="entry name" value="TRANSCRIPTIONAL REGULATOR"/>
    <property type="match status" value="1"/>
</dbReference>
<name>A0AAF0CV73_9ENTE</name>
<dbReference type="Gene3D" id="1.10.10.10">
    <property type="entry name" value="Winged helix-like DNA-binding domain superfamily/Winged helix DNA-binding domain"/>
    <property type="match status" value="1"/>
</dbReference>
<dbReference type="PROSITE" id="PS51118">
    <property type="entry name" value="HTH_HXLR"/>
    <property type="match status" value="1"/>
</dbReference>